<keyword evidence="13" id="KW-1185">Reference proteome</keyword>
<comment type="similarity">
    <text evidence="3">Belongs to the RNase H family.</text>
</comment>
<dbReference type="CDD" id="cd09280">
    <property type="entry name" value="RNase_HI_eukaryote_like"/>
    <property type="match status" value="1"/>
</dbReference>
<evidence type="ECO:0000259" key="11">
    <source>
        <dbReference type="PROSITE" id="PS50879"/>
    </source>
</evidence>
<reference evidence="12" key="1">
    <citation type="thesis" date="2021" institute="BYU ScholarsArchive" country="Provo, UT, USA">
        <title>Applications of and Algorithms for Genome Assembly and Genomic Analyses with an Emphasis on Marine Teleosts.</title>
        <authorList>
            <person name="Pickett B.D."/>
        </authorList>
    </citation>
    <scope>NUCLEOTIDE SEQUENCE</scope>
    <source>
        <strain evidence="12">HI-2016</strain>
    </source>
</reference>
<evidence type="ECO:0000256" key="7">
    <source>
        <dbReference type="ARBA" id="ARBA00022759"/>
    </source>
</evidence>
<evidence type="ECO:0000256" key="3">
    <source>
        <dbReference type="ARBA" id="ARBA00005300"/>
    </source>
</evidence>
<dbReference type="InterPro" id="IPR012337">
    <property type="entry name" value="RNaseH-like_sf"/>
</dbReference>
<dbReference type="InterPro" id="IPR050092">
    <property type="entry name" value="RNase_H"/>
</dbReference>
<evidence type="ECO:0000313" key="13">
    <source>
        <dbReference type="Proteomes" id="UP000824540"/>
    </source>
</evidence>
<proteinExistence type="inferred from homology"/>
<dbReference type="PANTHER" id="PTHR10642:SF26">
    <property type="entry name" value="RIBONUCLEASE H1"/>
    <property type="match status" value="1"/>
</dbReference>
<dbReference type="Pfam" id="PF01693">
    <property type="entry name" value="Cauli_VI"/>
    <property type="match status" value="1"/>
</dbReference>
<evidence type="ECO:0000313" key="12">
    <source>
        <dbReference type="EMBL" id="KAG9347351.1"/>
    </source>
</evidence>
<dbReference type="InterPro" id="IPR009027">
    <property type="entry name" value="Ribosomal_bL9/RNase_H1_N"/>
</dbReference>
<keyword evidence="6" id="KW-0479">Metal-binding</keyword>
<evidence type="ECO:0000256" key="2">
    <source>
        <dbReference type="ARBA" id="ARBA00001946"/>
    </source>
</evidence>
<keyword evidence="5" id="KW-0540">Nuclease</keyword>
<protein>
    <recommendedName>
        <fullName evidence="4">ribonuclease H</fullName>
        <ecNumber evidence="4">3.1.26.4</ecNumber>
    </recommendedName>
</protein>
<dbReference type="InterPro" id="IPR011320">
    <property type="entry name" value="RNase_H1_N"/>
</dbReference>
<dbReference type="Gene3D" id="3.40.970.10">
    <property type="entry name" value="Ribonuclease H1, N-terminal domain"/>
    <property type="match status" value="1"/>
</dbReference>
<keyword evidence="7" id="KW-0255">Endonuclease</keyword>
<accession>A0A8T2P7W9</accession>
<feature type="region of interest" description="Disordered" evidence="10">
    <location>
        <begin position="280"/>
        <end position="336"/>
    </location>
</feature>
<name>A0A8T2P7W9_9TELE</name>
<dbReference type="PANTHER" id="PTHR10642">
    <property type="entry name" value="RIBONUCLEASE H1"/>
    <property type="match status" value="1"/>
</dbReference>
<dbReference type="InterPro" id="IPR036397">
    <property type="entry name" value="RNaseH_sf"/>
</dbReference>
<dbReference type="Pfam" id="PF00075">
    <property type="entry name" value="RNase_H"/>
    <property type="match status" value="1"/>
</dbReference>
<dbReference type="EC" id="3.1.26.4" evidence="4"/>
<dbReference type="OrthoDB" id="407198at2759"/>
<evidence type="ECO:0000256" key="4">
    <source>
        <dbReference type="ARBA" id="ARBA00012180"/>
    </source>
</evidence>
<dbReference type="GO" id="GO:0004523">
    <property type="term" value="F:RNA-DNA hybrid ribonuclease activity"/>
    <property type="evidence" value="ECO:0007669"/>
    <property type="project" value="UniProtKB-EC"/>
</dbReference>
<evidence type="ECO:0000256" key="6">
    <source>
        <dbReference type="ARBA" id="ARBA00022723"/>
    </source>
</evidence>
<evidence type="ECO:0000256" key="8">
    <source>
        <dbReference type="ARBA" id="ARBA00022801"/>
    </source>
</evidence>
<dbReference type="EMBL" id="JAFBMS010000013">
    <property type="protein sequence ID" value="KAG9347351.1"/>
    <property type="molecule type" value="Genomic_DNA"/>
</dbReference>
<dbReference type="AlphaFoldDB" id="A0A8T2P7W9"/>
<dbReference type="GO" id="GO:0046872">
    <property type="term" value="F:metal ion binding"/>
    <property type="evidence" value="ECO:0007669"/>
    <property type="project" value="UniProtKB-KW"/>
</dbReference>
<feature type="compositionally biased region" description="Polar residues" evidence="10">
    <location>
        <begin position="325"/>
        <end position="336"/>
    </location>
</feature>
<keyword evidence="9" id="KW-0460">Magnesium</keyword>
<comment type="caution">
    <text evidence="12">The sequence shown here is derived from an EMBL/GenBank/DDBJ whole genome shotgun (WGS) entry which is preliminary data.</text>
</comment>
<organism evidence="12 13">
    <name type="scientific">Albula glossodonta</name>
    <name type="common">roundjaw bonefish</name>
    <dbReference type="NCBI Taxonomy" id="121402"/>
    <lineage>
        <taxon>Eukaryota</taxon>
        <taxon>Metazoa</taxon>
        <taxon>Chordata</taxon>
        <taxon>Craniata</taxon>
        <taxon>Vertebrata</taxon>
        <taxon>Euteleostomi</taxon>
        <taxon>Actinopterygii</taxon>
        <taxon>Neopterygii</taxon>
        <taxon>Teleostei</taxon>
        <taxon>Albuliformes</taxon>
        <taxon>Albulidae</taxon>
        <taxon>Albula</taxon>
    </lineage>
</organism>
<dbReference type="GO" id="GO:0043137">
    <property type="term" value="P:DNA replication, removal of RNA primer"/>
    <property type="evidence" value="ECO:0007669"/>
    <property type="project" value="TreeGrafter"/>
</dbReference>
<evidence type="ECO:0000256" key="10">
    <source>
        <dbReference type="SAM" id="MobiDB-lite"/>
    </source>
</evidence>
<sequence>MIKLTRLYGIARKPFFIGSWEMVKGKFFYAVKIGARPGVYNTWDECKTQVSKFPCATYKKFALEEDAWAFVRSKSAAESSASATEGGSCVPGPPRFAPEGIPLFPLGKKRPPGDCDEVDHGKRLKCTDEDPLKACSEDVGNDRFTYMGDAVVVYTDGCCTGNGRAGARAGIGVYWGPDHPMNVSDRLEGRQTNQRAEIQAACKALEQAKDKNFKKLVLYTDSMFTINDALLHTRGVIGLAEQLVAPPVTLTSDHQWPASQVWPERCGCREAGQGSILYNVDREQNGNRDLDGYQEQDGDREGDGPQPNKGRLVSTVPPSIRRNHQSSARPSVQSLPLHSRCQAMQRTPDILTKWLHGESSVPLFRDSDCGSRPHHPSPPPLSLGMGVMRALSSMNQALTFHLSRCTTLCVFQ</sequence>
<dbReference type="InterPro" id="IPR002156">
    <property type="entry name" value="RNaseH_domain"/>
</dbReference>
<feature type="compositionally biased region" description="Basic and acidic residues" evidence="10">
    <location>
        <begin position="280"/>
        <end position="303"/>
    </location>
</feature>
<dbReference type="GO" id="GO:0003676">
    <property type="term" value="F:nucleic acid binding"/>
    <property type="evidence" value="ECO:0007669"/>
    <property type="project" value="InterPro"/>
</dbReference>
<comment type="catalytic activity">
    <reaction evidence="1">
        <text>Endonucleolytic cleavage to 5'-phosphomonoester.</text>
        <dbReference type="EC" id="3.1.26.4"/>
    </reaction>
</comment>
<evidence type="ECO:0000256" key="5">
    <source>
        <dbReference type="ARBA" id="ARBA00022722"/>
    </source>
</evidence>
<dbReference type="InterPro" id="IPR037056">
    <property type="entry name" value="RNase_H1_N_sf"/>
</dbReference>
<evidence type="ECO:0000256" key="1">
    <source>
        <dbReference type="ARBA" id="ARBA00000077"/>
    </source>
</evidence>
<dbReference type="Proteomes" id="UP000824540">
    <property type="component" value="Unassembled WGS sequence"/>
</dbReference>
<feature type="domain" description="RNase H type-1" evidence="11">
    <location>
        <begin position="147"/>
        <end position="227"/>
    </location>
</feature>
<dbReference type="PROSITE" id="PS50879">
    <property type="entry name" value="RNASE_H_1"/>
    <property type="match status" value="1"/>
</dbReference>
<dbReference type="SUPFAM" id="SSF53098">
    <property type="entry name" value="Ribonuclease H-like"/>
    <property type="match status" value="1"/>
</dbReference>
<feature type="non-terminal residue" evidence="12">
    <location>
        <position position="1"/>
    </location>
</feature>
<dbReference type="Gene3D" id="3.30.420.10">
    <property type="entry name" value="Ribonuclease H-like superfamily/Ribonuclease H"/>
    <property type="match status" value="1"/>
</dbReference>
<evidence type="ECO:0000256" key="9">
    <source>
        <dbReference type="ARBA" id="ARBA00022842"/>
    </source>
</evidence>
<dbReference type="SUPFAM" id="SSF55658">
    <property type="entry name" value="L9 N-domain-like"/>
    <property type="match status" value="1"/>
</dbReference>
<dbReference type="FunFam" id="3.40.970.10:FF:000001">
    <property type="entry name" value="Ribonuclease H1"/>
    <property type="match status" value="1"/>
</dbReference>
<keyword evidence="8" id="KW-0378">Hydrolase</keyword>
<comment type="cofactor">
    <cofactor evidence="2">
        <name>Mg(2+)</name>
        <dbReference type="ChEBI" id="CHEBI:18420"/>
    </cofactor>
</comment>
<gene>
    <name evidence="12" type="ORF">JZ751_004918</name>
</gene>